<dbReference type="Gene3D" id="3.30.70.330">
    <property type="match status" value="1"/>
</dbReference>
<evidence type="ECO:0000256" key="5">
    <source>
        <dbReference type="SAM" id="MobiDB-lite"/>
    </source>
</evidence>
<evidence type="ECO:0000313" key="8">
    <source>
        <dbReference type="Proteomes" id="UP000245207"/>
    </source>
</evidence>
<feature type="region of interest" description="Disordered" evidence="5">
    <location>
        <begin position="415"/>
        <end position="436"/>
    </location>
</feature>
<dbReference type="GO" id="GO:0006397">
    <property type="term" value="P:mRNA processing"/>
    <property type="evidence" value="ECO:0007669"/>
    <property type="project" value="UniProtKB-KW"/>
</dbReference>
<dbReference type="InterPro" id="IPR050907">
    <property type="entry name" value="SRSF"/>
</dbReference>
<reference evidence="7 8" key="1">
    <citation type="journal article" date="2018" name="Mol. Plant">
        <title>The genome of Artemisia annua provides insight into the evolution of Asteraceae family and artemisinin biosynthesis.</title>
        <authorList>
            <person name="Shen Q."/>
            <person name="Zhang L."/>
            <person name="Liao Z."/>
            <person name="Wang S."/>
            <person name="Yan T."/>
            <person name="Shi P."/>
            <person name="Liu M."/>
            <person name="Fu X."/>
            <person name="Pan Q."/>
            <person name="Wang Y."/>
            <person name="Lv Z."/>
            <person name="Lu X."/>
            <person name="Zhang F."/>
            <person name="Jiang W."/>
            <person name="Ma Y."/>
            <person name="Chen M."/>
            <person name="Hao X."/>
            <person name="Li L."/>
            <person name="Tang Y."/>
            <person name="Lv G."/>
            <person name="Zhou Y."/>
            <person name="Sun X."/>
            <person name="Brodelius P.E."/>
            <person name="Rose J.K.C."/>
            <person name="Tang K."/>
        </authorList>
    </citation>
    <scope>NUCLEOTIDE SEQUENCE [LARGE SCALE GENOMIC DNA]</scope>
    <source>
        <strain evidence="8">cv. Huhao1</strain>
        <tissue evidence="7">Leaf</tissue>
    </source>
</reference>
<evidence type="ECO:0000313" key="7">
    <source>
        <dbReference type="EMBL" id="PWA38673.1"/>
    </source>
</evidence>
<evidence type="ECO:0000256" key="2">
    <source>
        <dbReference type="ARBA" id="ARBA00022728"/>
    </source>
</evidence>
<evidence type="ECO:0000256" key="3">
    <source>
        <dbReference type="ARBA" id="ARBA00023187"/>
    </source>
</evidence>
<dbReference type="InterPro" id="IPR035979">
    <property type="entry name" value="RBD_domain_sf"/>
</dbReference>
<dbReference type="PANTHER" id="PTHR23147">
    <property type="entry name" value="SERINE/ARGININE RICH SPLICING FACTOR"/>
    <property type="match status" value="1"/>
</dbReference>
<feature type="region of interest" description="Disordered" evidence="5">
    <location>
        <begin position="360"/>
        <end position="401"/>
    </location>
</feature>
<keyword evidence="1" id="KW-0507">mRNA processing</keyword>
<dbReference type="PROSITE" id="PS50102">
    <property type="entry name" value="RRM"/>
    <property type="match status" value="1"/>
</dbReference>
<feature type="compositionally biased region" description="Low complexity" evidence="5">
    <location>
        <begin position="498"/>
        <end position="508"/>
    </location>
</feature>
<dbReference type="Pfam" id="PF13966">
    <property type="entry name" value="zf-RVT"/>
    <property type="match status" value="1"/>
</dbReference>
<dbReference type="OrthoDB" id="696485at2759"/>
<dbReference type="SMART" id="SM00360">
    <property type="entry name" value="RRM"/>
    <property type="match status" value="1"/>
</dbReference>
<dbReference type="InterPro" id="IPR000504">
    <property type="entry name" value="RRM_dom"/>
</dbReference>
<dbReference type="CDD" id="cd00590">
    <property type="entry name" value="RRM_SF"/>
    <property type="match status" value="1"/>
</dbReference>
<keyword evidence="2" id="KW-0747">Spliceosome</keyword>
<protein>
    <recommendedName>
        <fullName evidence="6">RRM domain-containing protein</fullName>
    </recommendedName>
</protein>
<feature type="region of interest" description="Disordered" evidence="5">
    <location>
        <begin position="492"/>
        <end position="511"/>
    </location>
</feature>
<organism evidence="7 8">
    <name type="scientific">Artemisia annua</name>
    <name type="common">Sweet wormwood</name>
    <dbReference type="NCBI Taxonomy" id="35608"/>
    <lineage>
        <taxon>Eukaryota</taxon>
        <taxon>Viridiplantae</taxon>
        <taxon>Streptophyta</taxon>
        <taxon>Embryophyta</taxon>
        <taxon>Tracheophyta</taxon>
        <taxon>Spermatophyta</taxon>
        <taxon>Magnoliopsida</taxon>
        <taxon>eudicotyledons</taxon>
        <taxon>Gunneridae</taxon>
        <taxon>Pentapetalae</taxon>
        <taxon>asterids</taxon>
        <taxon>campanulids</taxon>
        <taxon>Asterales</taxon>
        <taxon>Asteraceae</taxon>
        <taxon>Asteroideae</taxon>
        <taxon>Anthemideae</taxon>
        <taxon>Artemisiinae</taxon>
        <taxon>Artemisia</taxon>
    </lineage>
</organism>
<accession>A0A2U1KPR0</accession>
<dbReference type="Proteomes" id="UP000245207">
    <property type="component" value="Unassembled WGS sequence"/>
</dbReference>
<feature type="compositionally biased region" description="Acidic residues" evidence="5">
    <location>
        <begin position="367"/>
        <end position="377"/>
    </location>
</feature>
<evidence type="ECO:0000256" key="1">
    <source>
        <dbReference type="ARBA" id="ARBA00022664"/>
    </source>
</evidence>
<comment type="caution">
    <text evidence="7">The sequence shown here is derived from an EMBL/GenBank/DDBJ whole genome shotgun (WGS) entry which is preliminary data.</text>
</comment>
<keyword evidence="3" id="KW-0508">mRNA splicing</keyword>
<evidence type="ECO:0000259" key="6">
    <source>
        <dbReference type="PROSITE" id="PS50102"/>
    </source>
</evidence>
<proteinExistence type="predicted"/>
<feature type="region of interest" description="Disordered" evidence="5">
    <location>
        <begin position="459"/>
        <end position="483"/>
    </location>
</feature>
<dbReference type="SUPFAM" id="SSF54928">
    <property type="entry name" value="RNA-binding domain, RBD"/>
    <property type="match status" value="1"/>
</dbReference>
<dbReference type="GO" id="GO:0003723">
    <property type="term" value="F:RNA binding"/>
    <property type="evidence" value="ECO:0007669"/>
    <property type="project" value="UniProtKB-UniRule"/>
</dbReference>
<dbReference type="GO" id="GO:0008380">
    <property type="term" value="P:RNA splicing"/>
    <property type="evidence" value="ECO:0007669"/>
    <property type="project" value="UniProtKB-KW"/>
</dbReference>
<dbReference type="InterPro" id="IPR012677">
    <property type="entry name" value="Nucleotide-bd_a/b_plait_sf"/>
</dbReference>
<gene>
    <name evidence="7" type="ORF">CTI12_AA579140</name>
</gene>
<dbReference type="EMBL" id="PKPP01015393">
    <property type="protein sequence ID" value="PWA38673.1"/>
    <property type="molecule type" value="Genomic_DNA"/>
</dbReference>
<keyword evidence="8" id="KW-1185">Reference proteome</keyword>
<name>A0A2U1KPR0_ARTAN</name>
<feature type="domain" description="RRM" evidence="6">
    <location>
        <begin position="31"/>
        <end position="108"/>
    </location>
</feature>
<dbReference type="GO" id="GO:0005681">
    <property type="term" value="C:spliceosomal complex"/>
    <property type="evidence" value="ECO:0007669"/>
    <property type="project" value="UniProtKB-KW"/>
</dbReference>
<keyword evidence="4" id="KW-0694">RNA-binding</keyword>
<sequence length="665" mass="76542">MGDEWTEVRRRGYRNKSWNADFATATKDKAITFFFTRFPDSWDEKALWNLFRKYGSVMDVYLAVRRTKLGTRFGFVRFTSVLNVERFEKHLKGITIGETKMVINIAKYDKRGQKLFSNETNINNAKRSHDWQWTFKTKDPKDTNDFVNTCSDRSYKDVTAGIRRVKDEQMKPKKKEDVTVAQINLSHVARLKRCWSGEARNIHALRNIWTLFKQEGLGGGIIHYLGGLSFLCEWSTEKEAVESLELNKVNLGTWFSNLKLWEQDMEPTGRLTWLEIEGLPAIAWDVENVQKLGDKFGTVLEIDNMESNGAIRNSVGVLILTRSMEEISTCVPIKANDRIYHVRVVEDHNRSLLLNLPVESEYGTSDGDSDEDSEGIPETEFGRNENMGNPNVDSRKSEGKEKILASPKADFAILDNSIQDSNDRGSHNKNKNSQDFNMDPCMENYLNDIACLGQLNMDAESNSRNHEPNIESNGNKPNLEMPLHSHEGHKISEKNNVSSSQSSLTKSFPSRHIRDRLPTRSNLSRRGIQIHNPSCVFCDDNAETRDHCFYSCPKIKIIWLKIWSWWKAPPTFHPSLDDILTGVSNFSLNKRKSKVFHAVCMTFIWYVWAWRNKIIHATSTEEAISARHDDIFPAVQRQSLLWISNRAPRKLSSWNSWIQHPDAVT</sequence>
<dbReference type="AlphaFoldDB" id="A0A2U1KPR0"/>
<evidence type="ECO:0000256" key="4">
    <source>
        <dbReference type="PROSITE-ProRule" id="PRU00176"/>
    </source>
</evidence>
<dbReference type="Pfam" id="PF00076">
    <property type="entry name" value="RRM_1"/>
    <property type="match status" value="1"/>
</dbReference>
<dbReference type="InterPro" id="IPR026960">
    <property type="entry name" value="RVT-Znf"/>
</dbReference>